<keyword evidence="6" id="KW-1133">Transmembrane helix</keyword>
<dbReference type="InterPro" id="IPR001173">
    <property type="entry name" value="Glyco_trans_2-like"/>
</dbReference>
<dbReference type="CDD" id="cd00761">
    <property type="entry name" value="Glyco_tranf_GTA_type"/>
    <property type="match status" value="1"/>
</dbReference>
<feature type="transmembrane region" description="Helical" evidence="6">
    <location>
        <begin position="299"/>
        <end position="320"/>
    </location>
</feature>
<evidence type="ECO:0000256" key="4">
    <source>
        <dbReference type="ARBA" id="ARBA00022679"/>
    </source>
</evidence>
<evidence type="ECO:0000256" key="6">
    <source>
        <dbReference type="SAM" id="Phobius"/>
    </source>
</evidence>
<dbReference type="SUPFAM" id="SSF53448">
    <property type="entry name" value="Nucleotide-diphospho-sugar transferases"/>
    <property type="match status" value="1"/>
</dbReference>
<feature type="transmembrane region" description="Helical" evidence="6">
    <location>
        <begin position="332"/>
        <end position="356"/>
    </location>
</feature>
<dbReference type="AlphaFoldDB" id="A0A6M4IL14"/>
<feature type="domain" description="Glycosyltransferase 2-like" evidence="7">
    <location>
        <begin position="56"/>
        <end position="226"/>
    </location>
</feature>
<evidence type="ECO:0000313" key="9">
    <source>
        <dbReference type="Proteomes" id="UP000500938"/>
    </source>
</evidence>
<dbReference type="Pfam" id="PF00535">
    <property type="entry name" value="Glycos_transf_2"/>
    <property type="match status" value="1"/>
</dbReference>
<comment type="subcellular location">
    <subcellularLocation>
        <location evidence="1">Cell membrane</location>
    </subcellularLocation>
</comment>
<name>A0A6M4IL14_9BACT</name>
<keyword evidence="6" id="KW-0812">Transmembrane</keyword>
<dbReference type="Gene3D" id="3.90.550.10">
    <property type="entry name" value="Spore Coat Polysaccharide Biosynthesis Protein SpsA, Chain A"/>
    <property type="match status" value="1"/>
</dbReference>
<evidence type="ECO:0000256" key="1">
    <source>
        <dbReference type="ARBA" id="ARBA00004236"/>
    </source>
</evidence>
<evidence type="ECO:0000313" key="8">
    <source>
        <dbReference type="EMBL" id="QJR35340.1"/>
    </source>
</evidence>
<keyword evidence="4 8" id="KW-0808">Transferase</keyword>
<dbReference type="EMBL" id="CP053085">
    <property type="protein sequence ID" value="QJR35340.1"/>
    <property type="molecule type" value="Genomic_DNA"/>
</dbReference>
<dbReference type="RefSeq" id="WP_171224770.1">
    <property type="nucleotide sequence ID" value="NZ_CP053085.1"/>
</dbReference>
<dbReference type="KEGG" id="ggr:HKW67_07395"/>
<gene>
    <name evidence="8" type="ORF">HKW67_07395</name>
</gene>
<dbReference type="PANTHER" id="PTHR43646">
    <property type="entry name" value="GLYCOSYLTRANSFERASE"/>
    <property type="match status" value="1"/>
</dbReference>
<reference evidence="8 9" key="1">
    <citation type="submission" date="2020-05" db="EMBL/GenBank/DDBJ databases">
        <title>Complete genome sequence of Gemmatimonas greenlandica TET16.</title>
        <authorList>
            <person name="Zeng Y."/>
        </authorList>
    </citation>
    <scope>NUCLEOTIDE SEQUENCE [LARGE SCALE GENOMIC DNA]</scope>
    <source>
        <strain evidence="8 9">TET16</strain>
    </source>
</reference>
<dbReference type="PANTHER" id="PTHR43646:SF2">
    <property type="entry name" value="GLYCOSYLTRANSFERASE 2-LIKE DOMAIN-CONTAINING PROTEIN"/>
    <property type="match status" value="1"/>
</dbReference>
<evidence type="ECO:0000256" key="5">
    <source>
        <dbReference type="ARBA" id="ARBA00023136"/>
    </source>
</evidence>
<protein>
    <submittedName>
        <fullName evidence="8">Glycosyltransferase</fullName>
    </submittedName>
</protein>
<dbReference type="GO" id="GO:0005886">
    <property type="term" value="C:plasma membrane"/>
    <property type="evidence" value="ECO:0007669"/>
    <property type="project" value="UniProtKB-SubCell"/>
</dbReference>
<evidence type="ECO:0000259" key="7">
    <source>
        <dbReference type="Pfam" id="PF00535"/>
    </source>
</evidence>
<keyword evidence="2" id="KW-1003">Cell membrane</keyword>
<dbReference type="Proteomes" id="UP000500938">
    <property type="component" value="Chromosome"/>
</dbReference>
<sequence>MNATISVVDVARGLGLALLAVQVPMLLLLLTRLMPGRTRRPPIAPRLTPRTDTTVTVIVATLNEAKRIGPCLAGLTAQTSPMLEVLVVDSRSTDGTRELVEAASARDPRIRLVTDEPLPAGWVGKVWALETGLRQAKGEWVLGIDADTVPAPGLVGAVVDAVEQDGYDVASFSPQFRDQTSSERFVQPAMLVTLVYRCGAAGATQPPADRVLANGQCFVARRALLEQHGGYAPARASFCDDVTLARHLASHGARVGFLDGSKIIQVSAYVSLAEMWREWGRSFDLKDATPTWRRWVDVALVWSAQALPLPMLLVLGAVLGSMGWPAADNPQAMLLEALLLVNASALLVRLMMLVALRHSYAERGWPFWLSWLSDSAAAWRLTLSTARTPTRWRGRQYDTLVTDGAN</sequence>
<feature type="transmembrane region" description="Helical" evidence="6">
    <location>
        <begin position="12"/>
        <end position="30"/>
    </location>
</feature>
<keyword evidence="5 6" id="KW-0472">Membrane</keyword>
<dbReference type="GO" id="GO:0016757">
    <property type="term" value="F:glycosyltransferase activity"/>
    <property type="evidence" value="ECO:0007669"/>
    <property type="project" value="UniProtKB-KW"/>
</dbReference>
<keyword evidence="9" id="KW-1185">Reference proteome</keyword>
<organism evidence="8 9">
    <name type="scientific">Gemmatimonas groenlandica</name>
    <dbReference type="NCBI Taxonomy" id="2732249"/>
    <lineage>
        <taxon>Bacteria</taxon>
        <taxon>Pseudomonadati</taxon>
        <taxon>Gemmatimonadota</taxon>
        <taxon>Gemmatimonadia</taxon>
        <taxon>Gemmatimonadales</taxon>
        <taxon>Gemmatimonadaceae</taxon>
        <taxon>Gemmatimonas</taxon>
    </lineage>
</organism>
<evidence type="ECO:0000256" key="2">
    <source>
        <dbReference type="ARBA" id="ARBA00022475"/>
    </source>
</evidence>
<keyword evidence="3" id="KW-0328">Glycosyltransferase</keyword>
<accession>A0A6M4IL14</accession>
<proteinExistence type="predicted"/>
<dbReference type="InterPro" id="IPR029044">
    <property type="entry name" value="Nucleotide-diphossugar_trans"/>
</dbReference>
<evidence type="ECO:0000256" key="3">
    <source>
        <dbReference type="ARBA" id="ARBA00022676"/>
    </source>
</evidence>